<keyword evidence="3" id="KW-1185">Reference proteome</keyword>
<dbReference type="OrthoDB" id="3480546at2"/>
<proteinExistence type="predicted"/>
<protein>
    <recommendedName>
        <fullName evidence="4">Secreted protein</fullName>
    </recommendedName>
</protein>
<keyword evidence="1" id="KW-0732">Signal</keyword>
<evidence type="ECO:0000256" key="1">
    <source>
        <dbReference type="SAM" id="SignalP"/>
    </source>
</evidence>
<feature type="chain" id="PRO_5029803242" description="Secreted protein" evidence="1">
    <location>
        <begin position="33"/>
        <end position="153"/>
    </location>
</feature>
<feature type="signal peptide" evidence="1">
    <location>
        <begin position="1"/>
        <end position="32"/>
    </location>
</feature>
<comment type="caution">
    <text evidence="2">The sequence shown here is derived from an EMBL/GenBank/DDBJ whole genome shotgun (WGS) entry which is preliminary data.</text>
</comment>
<dbReference type="PROSITE" id="PS51318">
    <property type="entry name" value="TAT"/>
    <property type="match status" value="1"/>
</dbReference>
<accession>A0A7K0BUF7</accession>
<name>A0A7K0BUF7_9ACTN</name>
<organism evidence="2 3">
    <name type="scientific">Actinomadura macrotermitis</name>
    <dbReference type="NCBI Taxonomy" id="2585200"/>
    <lineage>
        <taxon>Bacteria</taxon>
        <taxon>Bacillati</taxon>
        <taxon>Actinomycetota</taxon>
        <taxon>Actinomycetes</taxon>
        <taxon>Streptosporangiales</taxon>
        <taxon>Thermomonosporaceae</taxon>
        <taxon>Actinomadura</taxon>
    </lineage>
</organism>
<dbReference type="Proteomes" id="UP000487268">
    <property type="component" value="Unassembled WGS sequence"/>
</dbReference>
<dbReference type="AlphaFoldDB" id="A0A7K0BUF7"/>
<sequence>MRSHKTARAMLTLSLGAATAAAVAGLAAPAQAAPAEQARAAAVGAWKSWTLQPGAAGVATSGKSRTISRNKAEVHVTAKDTAADRKGAYVWVVKYGTVAGSITKVKLNVAADNRYHTWTNMGGAGLRKVTVQECVDNTWTWEICSPVKTVWTA</sequence>
<dbReference type="InterPro" id="IPR006311">
    <property type="entry name" value="TAT_signal"/>
</dbReference>
<dbReference type="RefSeq" id="WP_153532989.1">
    <property type="nucleotide sequence ID" value="NZ_WEGH01000002.1"/>
</dbReference>
<evidence type="ECO:0000313" key="2">
    <source>
        <dbReference type="EMBL" id="MQY04828.1"/>
    </source>
</evidence>
<dbReference type="EMBL" id="WEGH01000002">
    <property type="protein sequence ID" value="MQY04828.1"/>
    <property type="molecule type" value="Genomic_DNA"/>
</dbReference>
<evidence type="ECO:0008006" key="4">
    <source>
        <dbReference type="Google" id="ProtNLM"/>
    </source>
</evidence>
<gene>
    <name evidence="2" type="ORF">ACRB68_28900</name>
</gene>
<evidence type="ECO:0000313" key="3">
    <source>
        <dbReference type="Proteomes" id="UP000487268"/>
    </source>
</evidence>
<reference evidence="2 3" key="1">
    <citation type="submission" date="2019-10" db="EMBL/GenBank/DDBJ databases">
        <title>Actinomadura rubteroloni sp. nov. and Actinomadura macrotermitis sp. nov., isolated from the gut of fungus growing-termite Macrotermes natalensis.</title>
        <authorList>
            <person name="Benndorf R."/>
            <person name="Martin K."/>
            <person name="Kuefner M."/>
            <person name="De Beer W."/>
            <person name="Kaster A.-K."/>
            <person name="Vollmers J."/>
            <person name="Poulsen M."/>
            <person name="Beemelmanns C."/>
        </authorList>
    </citation>
    <scope>NUCLEOTIDE SEQUENCE [LARGE SCALE GENOMIC DNA]</scope>
    <source>
        <strain evidence="2 3">RB68</strain>
    </source>
</reference>